<evidence type="ECO:0000313" key="5">
    <source>
        <dbReference type="EMBL" id="GAA3643812.1"/>
    </source>
</evidence>
<evidence type="ECO:0000259" key="3">
    <source>
        <dbReference type="Pfam" id="PF01301"/>
    </source>
</evidence>
<sequence>MRLMRFGRRRILLDGTPSLVMAGEVHYFRLPRRDWASRLDWLLDAGCNAVASYMPWLVHELPDGTIDLDGSTAEHRDVRTFLDLAEERGLLVIARPGPFVMAELKNEGIPYRIYEQHPQVHPVGWDGAPAPTRTIDYLSPDFLAEVDRWYAAIMPVLAGRVAAVQLDNEIGMLSWVSNTPDLTEVVLTDFAAWAAERFDVHERYGRWPVGRSPEAPSLAFHHDLSDYMRYRYARYIAFLRERAEAYGVGGPFLINIHGTGDGRGRTYPIGISQLYRGYQGLPQMTSGSDHYLGDLTVGNVADLYVGNAFMAAVHDADQPLTSLEFEAGTGDYGEDLGRLVPPSALDLKVRLCLAQGNRLINYYLFAGGYNRPLDVPSGDGNDRIAFTGERHGFAAPIGPEGRPNLSYPALREVTRAVRGIAGLLADMDEEHDGLALGFVPDHYLTEYRHPGDSARAEVVADLERFRGMGGRDVLARALLLSGFSFPAVDVQAAELPPVLALAGASTLAAAVQRRLADHVLSGGRLLLAGLLPQRDVDGAPCTILADALGLEPGPVVYGGADRFPSVRGESFEVRVDVLQPLTGAGETLVREVSSGAAVGVEVRAGAGRAIVLACDYPCHLDFWTGLLARLGVRPRHTHDAPAPGLVVTSTVDGAGRRLVHLLNVGPVDQSFVLRRDGEPLFQGRPIRLAARSGAMLPVGVGPVAWSTCELAGLTEGGVLLRRRHPGDAAAFRGPVHAPHDAAVSLTPDGLTLVHWTSAPAEPGEVTEVRWAV</sequence>
<accession>A0ABP7AZZ4</accession>
<dbReference type="Gene3D" id="3.20.20.80">
    <property type="entry name" value="Glycosidases"/>
    <property type="match status" value="1"/>
</dbReference>
<dbReference type="Proteomes" id="UP001500902">
    <property type="component" value="Unassembled WGS sequence"/>
</dbReference>
<organism evidence="5 6">
    <name type="scientific">Nonomuraea antimicrobica</name>
    <dbReference type="NCBI Taxonomy" id="561173"/>
    <lineage>
        <taxon>Bacteria</taxon>
        <taxon>Bacillati</taxon>
        <taxon>Actinomycetota</taxon>
        <taxon>Actinomycetes</taxon>
        <taxon>Streptosporangiales</taxon>
        <taxon>Streptosporangiaceae</taxon>
        <taxon>Nonomuraea</taxon>
    </lineage>
</organism>
<evidence type="ECO:0000256" key="1">
    <source>
        <dbReference type="ARBA" id="ARBA00009809"/>
    </source>
</evidence>
<dbReference type="SUPFAM" id="SSF51445">
    <property type="entry name" value="(Trans)glycosidases"/>
    <property type="match status" value="1"/>
</dbReference>
<keyword evidence="6" id="KW-1185">Reference proteome</keyword>
<dbReference type="InterPro" id="IPR001944">
    <property type="entry name" value="Glycoside_Hdrlase_35"/>
</dbReference>
<dbReference type="PANTHER" id="PTHR23421">
    <property type="entry name" value="BETA-GALACTOSIDASE RELATED"/>
    <property type="match status" value="1"/>
</dbReference>
<feature type="domain" description="GLMA-like second" evidence="4">
    <location>
        <begin position="470"/>
        <end position="553"/>
    </location>
</feature>
<comment type="caution">
    <text evidence="5">The sequence shown here is derived from an EMBL/GenBank/DDBJ whole genome shotgun (WGS) entry which is preliminary data.</text>
</comment>
<reference evidence="6" key="1">
    <citation type="journal article" date="2019" name="Int. J. Syst. Evol. Microbiol.">
        <title>The Global Catalogue of Microorganisms (GCM) 10K type strain sequencing project: providing services to taxonomists for standard genome sequencing and annotation.</title>
        <authorList>
            <consortium name="The Broad Institute Genomics Platform"/>
            <consortium name="The Broad Institute Genome Sequencing Center for Infectious Disease"/>
            <person name="Wu L."/>
            <person name="Ma J."/>
        </authorList>
    </citation>
    <scope>NUCLEOTIDE SEQUENCE [LARGE SCALE GENOMIC DNA]</scope>
    <source>
        <strain evidence="6">JCM 16904</strain>
    </source>
</reference>
<dbReference type="EMBL" id="BAAAZP010000004">
    <property type="protein sequence ID" value="GAA3643812.1"/>
    <property type="molecule type" value="Genomic_DNA"/>
</dbReference>
<evidence type="ECO:0000256" key="2">
    <source>
        <dbReference type="RuleBase" id="RU003679"/>
    </source>
</evidence>
<proteinExistence type="inferred from homology"/>
<dbReference type="InterPro" id="IPR054746">
    <property type="entry name" value="GLMA-like_second"/>
</dbReference>
<evidence type="ECO:0000313" key="6">
    <source>
        <dbReference type="Proteomes" id="UP001500902"/>
    </source>
</evidence>
<dbReference type="InterPro" id="IPR029062">
    <property type="entry name" value="Class_I_gatase-like"/>
</dbReference>
<dbReference type="PRINTS" id="PR00742">
    <property type="entry name" value="GLHYDRLASE35"/>
</dbReference>
<protein>
    <submittedName>
        <fullName evidence="5">Beta-galactosidase</fullName>
    </submittedName>
</protein>
<dbReference type="Gene3D" id="3.40.50.880">
    <property type="match status" value="1"/>
</dbReference>
<dbReference type="Pfam" id="PF01301">
    <property type="entry name" value="Glyco_hydro_35"/>
    <property type="match status" value="1"/>
</dbReference>
<dbReference type="InterPro" id="IPR031330">
    <property type="entry name" value="Gly_Hdrlase_35_cat"/>
</dbReference>
<evidence type="ECO:0000259" key="4">
    <source>
        <dbReference type="Pfam" id="PF22369"/>
    </source>
</evidence>
<comment type="similarity">
    <text evidence="1 2">Belongs to the glycosyl hydrolase 35 family.</text>
</comment>
<dbReference type="InterPro" id="IPR017853">
    <property type="entry name" value="GH"/>
</dbReference>
<dbReference type="Pfam" id="PF22369">
    <property type="entry name" value="GLMA_2nd"/>
    <property type="match status" value="1"/>
</dbReference>
<name>A0ABP7AZZ4_9ACTN</name>
<dbReference type="RefSeq" id="WP_344872062.1">
    <property type="nucleotide sequence ID" value="NZ_BAAAZP010000004.1"/>
</dbReference>
<gene>
    <name evidence="5" type="ORF">GCM10022224_002830</name>
</gene>
<feature type="domain" description="Glycoside hydrolase 35 catalytic" evidence="3">
    <location>
        <begin position="11"/>
        <end position="171"/>
    </location>
</feature>